<organism evidence="1">
    <name type="scientific">marine sediment metagenome</name>
    <dbReference type="NCBI Taxonomy" id="412755"/>
    <lineage>
        <taxon>unclassified sequences</taxon>
        <taxon>metagenomes</taxon>
        <taxon>ecological metagenomes</taxon>
    </lineage>
</organism>
<evidence type="ECO:0000313" key="1">
    <source>
        <dbReference type="EMBL" id="GAH63626.1"/>
    </source>
</evidence>
<sequence>MESLDIYTYFINDVPASALADDIANILVQLEKGFVDETLKWTLYGCRAGDLILLSKDRFYSESGTADKVIVRLLKLDKMISSKQSTITGVVVS</sequence>
<gene>
    <name evidence="1" type="ORF">S03H2_46409</name>
</gene>
<comment type="caution">
    <text evidence="1">The sequence shown here is derived from an EMBL/GenBank/DDBJ whole genome shotgun (WGS) entry which is preliminary data.</text>
</comment>
<dbReference type="AlphaFoldDB" id="X1H0E4"/>
<reference evidence="1" key="1">
    <citation type="journal article" date="2014" name="Front. Microbiol.">
        <title>High frequency of phylogenetically diverse reductive dehalogenase-homologous genes in deep subseafloor sedimentary metagenomes.</title>
        <authorList>
            <person name="Kawai M."/>
            <person name="Futagami T."/>
            <person name="Toyoda A."/>
            <person name="Takaki Y."/>
            <person name="Nishi S."/>
            <person name="Hori S."/>
            <person name="Arai W."/>
            <person name="Tsubouchi T."/>
            <person name="Morono Y."/>
            <person name="Uchiyama I."/>
            <person name="Ito T."/>
            <person name="Fujiyama A."/>
            <person name="Inagaki F."/>
            <person name="Takami H."/>
        </authorList>
    </citation>
    <scope>NUCLEOTIDE SEQUENCE</scope>
    <source>
        <strain evidence="1">Expedition CK06-06</strain>
    </source>
</reference>
<name>X1H0E4_9ZZZZ</name>
<dbReference type="EMBL" id="BARU01029133">
    <property type="protein sequence ID" value="GAH63626.1"/>
    <property type="molecule type" value="Genomic_DNA"/>
</dbReference>
<proteinExistence type="predicted"/>
<protein>
    <submittedName>
        <fullName evidence="1">Uncharacterized protein</fullName>
    </submittedName>
</protein>
<accession>X1H0E4</accession>